<reference evidence="2 3" key="2">
    <citation type="submission" date="2019-08" db="EMBL/GenBank/DDBJ databases">
        <title>Jejuicoccus antrihumi gen. nov., sp. nov., a new member of the family Dermacoccaceae isolated from a cave.</title>
        <authorList>
            <person name="Schumann P."/>
            <person name="Kim I.S."/>
        </authorList>
    </citation>
    <scope>NUCLEOTIDE SEQUENCE [LARGE SCALE GENOMIC DNA]</scope>
    <source>
        <strain evidence="2 3">C5-26</strain>
    </source>
</reference>
<dbReference type="EMBL" id="VCQV01000003">
    <property type="protein sequence ID" value="TWP38159.1"/>
    <property type="molecule type" value="Genomic_DNA"/>
</dbReference>
<evidence type="ECO:0000313" key="3">
    <source>
        <dbReference type="Proteomes" id="UP000320244"/>
    </source>
</evidence>
<keyword evidence="1" id="KW-0812">Transmembrane</keyword>
<accession>A0A563E776</accession>
<feature type="transmembrane region" description="Helical" evidence="1">
    <location>
        <begin position="315"/>
        <end position="336"/>
    </location>
</feature>
<protein>
    <submittedName>
        <fullName evidence="2">Uncharacterized protein</fullName>
    </submittedName>
</protein>
<reference evidence="2 3" key="1">
    <citation type="submission" date="2019-05" db="EMBL/GenBank/DDBJ databases">
        <authorList>
            <person name="Lee S.D."/>
        </authorList>
    </citation>
    <scope>NUCLEOTIDE SEQUENCE [LARGE SCALE GENOMIC DNA]</scope>
    <source>
        <strain evidence="2 3">C5-26</strain>
    </source>
</reference>
<feature type="transmembrane region" description="Helical" evidence="1">
    <location>
        <begin position="450"/>
        <end position="470"/>
    </location>
</feature>
<feature type="transmembrane region" description="Helical" evidence="1">
    <location>
        <begin position="343"/>
        <end position="362"/>
    </location>
</feature>
<evidence type="ECO:0000256" key="1">
    <source>
        <dbReference type="SAM" id="Phobius"/>
    </source>
</evidence>
<comment type="caution">
    <text evidence="2">The sequence shown here is derived from an EMBL/GenBank/DDBJ whole genome shotgun (WGS) entry which is preliminary data.</text>
</comment>
<keyword evidence="3" id="KW-1185">Reference proteome</keyword>
<dbReference type="OrthoDB" id="3264110at2"/>
<feature type="transmembrane region" description="Helical" evidence="1">
    <location>
        <begin position="395"/>
        <end position="415"/>
    </location>
</feature>
<feature type="transmembrane region" description="Helical" evidence="1">
    <location>
        <begin position="515"/>
        <end position="534"/>
    </location>
</feature>
<feature type="transmembrane region" description="Helical" evidence="1">
    <location>
        <begin position="211"/>
        <end position="234"/>
    </location>
</feature>
<gene>
    <name evidence="2" type="ORF">FGL98_02720</name>
</gene>
<sequence length="549" mass="56662">MESHRQCVQAVGPGAALAAADEDGKVSHYAASIDTANLSSCAATFVDLGATASAGNASMMSALSTAMGKVPGNATVILTGLSDGAHPTGTGDAHLRVLYAVGPGVPHGRLRSSSTKQAGLLQAADVSATILQRGVPQTGDWPASMTGQPLQVIPSNQSTAAEVQNGRDLDAVLHHEHAVVGWLYVGLGALILAMVLGEWRGWRRQQPSPVWVRPLAIFTSAVPVATFVSTWVPWWRVPPASLWLVVTTAAFAAVLTGAAYAGPWRRSGLGPFLLVGVATMLVLMLDVMNGARLQLVGMLGLQPVLGGRYYGMGNVGFAVLATATLVVATAVAAYLVGKDERRLAAASVLLIGLLASVVDAAPQWGADLGGPPALLVATLLLAALALGLRLTWRRITGIVVVAVALAVLGAVADWLRPAASRTHLGRFVQQLIDGTGWSVIGEKLAADVRLVFGTPATPLVPIALIALIVLMARPSTRPGRSVRGVLSAVPFLREGAVALVTCWAVGFAINDSGVVIPMVGGLIALPVLVGAHTFRESEDVATVVEAPVE</sequence>
<feature type="transmembrane region" description="Helical" evidence="1">
    <location>
        <begin position="240"/>
        <end position="260"/>
    </location>
</feature>
<feature type="transmembrane region" description="Helical" evidence="1">
    <location>
        <begin position="368"/>
        <end position="388"/>
    </location>
</feature>
<organism evidence="2 3">
    <name type="scientific">Leekyejoonella antrihumi</name>
    <dbReference type="NCBI Taxonomy" id="1660198"/>
    <lineage>
        <taxon>Bacteria</taxon>
        <taxon>Bacillati</taxon>
        <taxon>Actinomycetota</taxon>
        <taxon>Actinomycetes</taxon>
        <taxon>Micrococcales</taxon>
        <taxon>Dermacoccaceae</taxon>
        <taxon>Leekyejoonella</taxon>
    </lineage>
</organism>
<feature type="transmembrane region" description="Helical" evidence="1">
    <location>
        <begin position="179"/>
        <end position="199"/>
    </location>
</feature>
<feature type="transmembrane region" description="Helical" evidence="1">
    <location>
        <begin position="491"/>
        <end position="509"/>
    </location>
</feature>
<proteinExistence type="predicted"/>
<evidence type="ECO:0000313" key="2">
    <source>
        <dbReference type="EMBL" id="TWP38159.1"/>
    </source>
</evidence>
<name>A0A563E776_9MICO</name>
<dbReference type="AlphaFoldDB" id="A0A563E776"/>
<dbReference type="Proteomes" id="UP000320244">
    <property type="component" value="Unassembled WGS sequence"/>
</dbReference>
<keyword evidence="1" id="KW-0472">Membrane</keyword>
<feature type="transmembrane region" description="Helical" evidence="1">
    <location>
        <begin position="272"/>
        <end position="295"/>
    </location>
</feature>
<keyword evidence="1" id="KW-1133">Transmembrane helix</keyword>